<evidence type="ECO:0000313" key="1">
    <source>
        <dbReference type="EMBL" id="AEI40919.1"/>
    </source>
</evidence>
<dbReference type="KEGG" id="pms:KNP414_02358"/>
<gene>
    <name evidence="1" type="ordered locus">KNP414_02358</name>
</gene>
<dbReference type="EMBL" id="CP002869">
    <property type="protein sequence ID" value="AEI40919.1"/>
    <property type="molecule type" value="Genomic_DNA"/>
</dbReference>
<organism evidence="1 2">
    <name type="scientific">Paenibacillus mucilaginosus (strain KNP414)</name>
    <dbReference type="NCBI Taxonomy" id="1036673"/>
    <lineage>
        <taxon>Bacteria</taxon>
        <taxon>Bacillati</taxon>
        <taxon>Bacillota</taxon>
        <taxon>Bacilli</taxon>
        <taxon>Bacillales</taxon>
        <taxon>Paenibacillaceae</taxon>
        <taxon>Paenibacillus</taxon>
    </lineage>
</organism>
<dbReference type="AlphaFoldDB" id="F8F5A8"/>
<reference evidence="1 2" key="2">
    <citation type="journal article" date="2013" name="Genome Announc.">
        <title>Genome Sequence of Growth-Improving Paenibacillus mucilaginosus Strain KNP414.</title>
        <authorList>
            <person name="Lu J.J."/>
            <person name="Wang J.F."/>
            <person name="Hu X.F."/>
        </authorList>
    </citation>
    <scope>NUCLEOTIDE SEQUENCE [LARGE SCALE GENOMIC DNA]</scope>
    <source>
        <strain evidence="1 2">KNP414</strain>
    </source>
</reference>
<evidence type="ECO:0000313" key="2">
    <source>
        <dbReference type="Proteomes" id="UP000006620"/>
    </source>
</evidence>
<accession>F8F5A8</accession>
<dbReference type="HOGENOM" id="CLU_2667630_0_0_9"/>
<proteinExistence type="predicted"/>
<sequence length="75" mass="7893">MTVCPGRDDGTAKYWGWEPVRTVRQKERSVCDRPGDAKAEPAGRGSAFWVRFVGGIDAPAAPGCGANANSGTGIR</sequence>
<protein>
    <submittedName>
        <fullName evidence="1">Uncharacterized protein</fullName>
    </submittedName>
</protein>
<name>F8F5A8_PAEMK</name>
<reference evidence="2" key="1">
    <citation type="submission" date="2011-06" db="EMBL/GenBank/DDBJ databases">
        <title>Complete genome sequence of Paenibacillus mucilaginosus KNP414.</title>
        <authorList>
            <person name="Wang J."/>
            <person name="Hu S."/>
            <person name="Hu X."/>
            <person name="Zhang B."/>
            <person name="Dong D."/>
            <person name="Zhang S."/>
            <person name="Zhao K."/>
            <person name="Wu D."/>
        </authorList>
    </citation>
    <scope>NUCLEOTIDE SEQUENCE [LARGE SCALE GENOMIC DNA]</scope>
    <source>
        <strain evidence="2">KNP414</strain>
    </source>
</reference>
<dbReference type="Proteomes" id="UP000006620">
    <property type="component" value="Chromosome"/>
</dbReference>